<keyword evidence="1" id="KW-0812">Transmembrane</keyword>
<accession>A0A7G2CHZ6</accession>
<evidence type="ECO:0000256" key="1">
    <source>
        <dbReference type="SAM" id="Phobius"/>
    </source>
</evidence>
<keyword evidence="3" id="KW-1185">Reference proteome</keyword>
<sequence>MVLLLDYLWPVISNLANKYLFDSTRETLRNALTADTFSEAMEVVLAEAAGRSEEFWLDVLLMLSTTLVVLMAINFLLRYGWWFLVTIPLGIRELNKMQKEELPYQVKAKADRAKREQQIKDGEIPPPTTLFQELEEISAALAQSRSCLRDKGVKVDGAPVVPPPARRTGPVPSPTSVIAGFSSVDLLVVSPGQKYFIAGCRKKRRTCLYSPSTEPLLLRYGNELHKKGRYTSIEEAVMAALNVDASSRIEIYSLGFSPTDDFLCVGERERDLLLGFTVRSGGSLTHSWTAKLPNKQLVSGLPPWSVVDQNTLLCTRDATSEVELLVRDGDGMTSMKNRFKVGKALSWSASGDLLGVAGSFMREPRVVKIAHGAGRDNFTMDPVLTIPSKTRVIAMGLIRSGTPADNTKNLLVTFDENGSGLVYNIDSLQNSNVCEVIGRFEDADFAGYDESNPIKLITGVQGAPHHEKVSIALIRGGDISVYIVYEDERAIKTTRLVDLYRVHMGNRVKSAVFVSGGKGIATCGEGEETVKLIALPDAPPKK</sequence>
<organism evidence="2 3">
    <name type="scientific">Angomonas deanei</name>
    <dbReference type="NCBI Taxonomy" id="59799"/>
    <lineage>
        <taxon>Eukaryota</taxon>
        <taxon>Discoba</taxon>
        <taxon>Euglenozoa</taxon>
        <taxon>Kinetoplastea</taxon>
        <taxon>Metakinetoplastina</taxon>
        <taxon>Trypanosomatida</taxon>
        <taxon>Trypanosomatidae</taxon>
        <taxon>Strigomonadinae</taxon>
        <taxon>Angomonas</taxon>
    </lineage>
</organism>
<keyword evidence="1" id="KW-1133">Transmembrane helix</keyword>
<dbReference type="EMBL" id="LR877156">
    <property type="protein sequence ID" value="CAD2218975.1"/>
    <property type="molecule type" value="Genomic_DNA"/>
</dbReference>
<dbReference type="OrthoDB" id="269986at2759"/>
<dbReference type="VEuPathDB" id="TriTrypDB:ADEAN_000646800"/>
<dbReference type="SUPFAM" id="SSF101908">
    <property type="entry name" value="Putative isomerase YbhE"/>
    <property type="match status" value="1"/>
</dbReference>
<dbReference type="Proteomes" id="UP000515908">
    <property type="component" value="Chromosome 12"/>
</dbReference>
<keyword evidence="1" id="KW-0472">Membrane</keyword>
<protein>
    <submittedName>
        <fullName evidence="2">Uncharacterized protein</fullName>
    </submittedName>
</protein>
<reference evidence="2 3" key="1">
    <citation type="submission" date="2020-08" db="EMBL/GenBank/DDBJ databases">
        <authorList>
            <person name="Newling K."/>
            <person name="Davey J."/>
            <person name="Forrester S."/>
        </authorList>
    </citation>
    <scope>NUCLEOTIDE SEQUENCE [LARGE SCALE GENOMIC DNA]</scope>
    <source>
        <strain evidence="3">Crithidia deanei Carvalho (ATCC PRA-265)</strain>
    </source>
</reference>
<feature type="transmembrane region" description="Helical" evidence="1">
    <location>
        <begin position="55"/>
        <end position="77"/>
    </location>
</feature>
<evidence type="ECO:0000313" key="3">
    <source>
        <dbReference type="Proteomes" id="UP000515908"/>
    </source>
</evidence>
<gene>
    <name evidence="2" type="ORF">ADEAN_000646800</name>
</gene>
<name>A0A7G2CHZ6_9TRYP</name>
<proteinExistence type="predicted"/>
<evidence type="ECO:0000313" key="2">
    <source>
        <dbReference type="EMBL" id="CAD2218975.1"/>
    </source>
</evidence>
<dbReference type="AlphaFoldDB" id="A0A7G2CHZ6"/>